<dbReference type="SUPFAM" id="SSF53649">
    <property type="entry name" value="Alkaline phosphatase-like"/>
    <property type="match status" value="1"/>
</dbReference>
<keyword evidence="4" id="KW-0106">Calcium</keyword>
<dbReference type="InterPro" id="IPR017850">
    <property type="entry name" value="Alkaline_phosphatase_core_sf"/>
</dbReference>
<comment type="similarity">
    <text evidence="1">Belongs to the sulfatase family.</text>
</comment>
<dbReference type="CDD" id="cd16025">
    <property type="entry name" value="PAS_like"/>
    <property type="match status" value="1"/>
</dbReference>
<dbReference type="InterPro" id="IPR000917">
    <property type="entry name" value="Sulfatase_N"/>
</dbReference>
<accession>A0A6C0U7F0</accession>
<dbReference type="InterPro" id="IPR024607">
    <property type="entry name" value="Sulfatase_CS"/>
</dbReference>
<name>A0A6C0U7F0_9GAMM</name>
<evidence type="ECO:0000256" key="1">
    <source>
        <dbReference type="ARBA" id="ARBA00008779"/>
    </source>
</evidence>
<organism evidence="6 7">
    <name type="scientific">Kineobactrum salinum</name>
    <dbReference type="NCBI Taxonomy" id="2708301"/>
    <lineage>
        <taxon>Bacteria</taxon>
        <taxon>Pseudomonadati</taxon>
        <taxon>Pseudomonadota</taxon>
        <taxon>Gammaproteobacteria</taxon>
        <taxon>Cellvibrionales</taxon>
        <taxon>Halieaceae</taxon>
        <taxon>Kineobactrum</taxon>
    </lineage>
</organism>
<dbReference type="PROSITE" id="PS00523">
    <property type="entry name" value="SULFATASE_1"/>
    <property type="match status" value="1"/>
</dbReference>
<protein>
    <submittedName>
        <fullName evidence="6">Arylsulfatase</fullName>
    </submittedName>
</protein>
<dbReference type="Gene3D" id="3.40.720.10">
    <property type="entry name" value="Alkaline Phosphatase, subunit A"/>
    <property type="match status" value="1"/>
</dbReference>
<evidence type="ECO:0000256" key="2">
    <source>
        <dbReference type="ARBA" id="ARBA00022723"/>
    </source>
</evidence>
<dbReference type="PANTHER" id="PTHR42693">
    <property type="entry name" value="ARYLSULFATASE FAMILY MEMBER"/>
    <property type="match status" value="1"/>
</dbReference>
<evidence type="ECO:0000256" key="3">
    <source>
        <dbReference type="ARBA" id="ARBA00022801"/>
    </source>
</evidence>
<dbReference type="EMBL" id="CP048711">
    <property type="protein sequence ID" value="QIB66897.1"/>
    <property type="molecule type" value="Genomic_DNA"/>
</dbReference>
<dbReference type="GO" id="GO:0016787">
    <property type="term" value="F:hydrolase activity"/>
    <property type="evidence" value="ECO:0007669"/>
    <property type="project" value="UniProtKB-KW"/>
</dbReference>
<reference evidence="6 7" key="1">
    <citation type="submission" date="2020-02" db="EMBL/GenBank/DDBJ databases">
        <title>Genome sequencing for Kineobactrum sp. M2.</title>
        <authorList>
            <person name="Park S.-J."/>
        </authorList>
    </citation>
    <scope>NUCLEOTIDE SEQUENCE [LARGE SCALE GENOMIC DNA]</scope>
    <source>
        <strain evidence="6 7">M2</strain>
    </source>
</reference>
<dbReference type="Gene3D" id="3.30.1120.10">
    <property type="match status" value="1"/>
</dbReference>
<evidence type="ECO:0000256" key="4">
    <source>
        <dbReference type="ARBA" id="ARBA00022837"/>
    </source>
</evidence>
<proteinExistence type="inferred from homology"/>
<dbReference type="KEGG" id="kim:G3T16_17375"/>
<keyword evidence="2" id="KW-0479">Metal-binding</keyword>
<feature type="domain" description="Sulfatase N-terminal" evidence="5">
    <location>
        <begin position="1"/>
        <end position="404"/>
    </location>
</feature>
<evidence type="ECO:0000313" key="7">
    <source>
        <dbReference type="Proteomes" id="UP000477680"/>
    </source>
</evidence>
<dbReference type="PANTHER" id="PTHR42693:SF43">
    <property type="entry name" value="BLL2667 PROTEIN"/>
    <property type="match status" value="1"/>
</dbReference>
<keyword evidence="7" id="KW-1185">Reference proteome</keyword>
<dbReference type="GO" id="GO:0046872">
    <property type="term" value="F:metal ion binding"/>
    <property type="evidence" value="ECO:0007669"/>
    <property type="project" value="UniProtKB-KW"/>
</dbReference>
<keyword evidence="3" id="KW-0378">Hydrolase</keyword>
<evidence type="ECO:0000259" key="5">
    <source>
        <dbReference type="Pfam" id="PF00884"/>
    </source>
</evidence>
<dbReference type="InterPro" id="IPR050738">
    <property type="entry name" value="Sulfatase"/>
</dbReference>
<dbReference type="AlphaFoldDB" id="A0A6C0U7F0"/>
<dbReference type="Proteomes" id="UP000477680">
    <property type="component" value="Chromosome"/>
</dbReference>
<evidence type="ECO:0000313" key="6">
    <source>
        <dbReference type="EMBL" id="QIB66897.1"/>
    </source>
</evidence>
<gene>
    <name evidence="6" type="ORF">G3T16_17375</name>
</gene>
<dbReference type="Pfam" id="PF00884">
    <property type="entry name" value="Sulfatase"/>
    <property type="match status" value="1"/>
</dbReference>
<sequence length="713" mass="78556">MTDDVGFAAASTFGGLIDTPTLDQLAEGGLVYNNFHTTAVCSPSRAALLTGRNHHAVGTGIIPEVATGFPGYNSEIPKNAATIASILKYNGYSTAMFGKHHNVPISQISTSGPFDNWPTSLGFEHFYGFIGSQTDQWAPALIQGTSRIRPPEGQHLDQLLADDLIRWLRNQKAAAPKQPFFAYLAPGTAHAPIQAPRAWIEKFQGRFDQGWNKAQEDIFARQKNAGIIPRTAQLNPLPAHISAWSDLTTDQRRIAARLMEVYAAQVAHFDHQFGRVIAELERMDELDNTLIIFIQGDNGASTQGGRLGTTNDLGALINRPPEPESWLLDSIDLLGGPDAKAHYPAGWAMAMNTPFRYAKRIASHLGGTRTGMVVSWRTHIQRTGGIRPQFQHLIDIAPTILEAAKLPPPEIVDGTPQQSLDGKSMMAGFNDTEAPAVPRVQYFEILGNRAIYANGWMASTTPPKAALAAAFNEPPPSPTAYQWELYNLRRDFSQSTDLARQNPEKLESLKKLWWKEARDNDVLPIDNSVTRARFTAEQRAHVPSRSRYTYWGPGVELERANVAPILNRSYSLNAHVIIPERAGQGVMTSVGSKFSGWSFFLKDGRPVVVEAFSDQPRHHFRLTADEVVTPGPAVIGYEVRYRADEPGVDVSLHINGRQVGSAYFPHRVRMVDQGESFAIGEDIGIPVATDYTDGGPFNGQIEKVHIDILDHLE</sequence>